<evidence type="ECO:0000256" key="1">
    <source>
        <dbReference type="SAM" id="MobiDB-lite"/>
    </source>
</evidence>
<evidence type="ECO:0000313" key="3">
    <source>
        <dbReference type="EMBL" id="KAI5627806.1"/>
    </source>
</evidence>
<dbReference type="InterPro" id="IPR036691">
    <property type="entry name" value="Endo/exonu/phosph_ase_sf"/>
</dbReference>
<organism evidence="3 4">
    <name type="scientific">Silurus asotus</name>
    <name type="common">Amur catfish</name>
    <name type="synonym">Parasilurus asotus</name>
    <dbReference type="NCBI Taxonomy" id="30991"/>
    <lineage>
        <taxon>Eukaryota</taxon>
        <taxon>Metazoa</taxon>
        <taxon>Chordata</taxon>
        <taxon>Craniata</taxon>
        <taxon>Vertebrata</taxon>
        <taxon>Euteleostomi</taxon>
        <taxon>Actinopterygii</taxon>
        <taxon>Neopterygii</taxon>
        <taxon>Teleostei</taxon>
        <taxon>Ostariophysi</taxon>
        <taxon>Siluriformes</taxon>
        <taxon>Siluridae</taxon>
        <taxon>Silurus</taxon>
    </lineage>
</organism>
<dbReference type="CDD" id="cd01650">
    <property type="entry name" value="RT_nLTR_like"/>
    <property type="match status" value="1"/>
</dbReference>
<accession>A0AAD5FT68</accession>
<dbReference type="Gene3D" id="3.60.10.10">
    <property type="entry name" value="Endonuclease/exonuclease/phosphatase"/>
    <property type="match status" value="1"/>
</dbReference>
<dbReference type="PANTHER" id="PTHR47510:SF3">
    <property type="entry name" value="ENDO_EXONUCLEASE_PHOSPHATASE DOMAIN-CONTAINING PROTEIN"/>
    <property type="match status" value="1"/>
</dbReference>
<dbReference type="Pfam" id="PF00078">
    <property type="entry name" value="RVT_1"/>
    <property type="match status" value="1"/>
</dbReference>
<dbReference type="Proteomes" id="UP001205998">
    <property type="component" value="Unassembled WGS sequence"/>
</dbReference>
<dbReference type="InterPro" id="IPR043502">
    <property type="entry name" value="DNA/RNA_pol_sf"/>
</dbReference>
<dbReference type="AlphaFoldDB" id="A0AAD5FT68"/>
<dbReference type="EMBL" id="MU548901">
    <property type="protein sequence ID" value="KAI5627806.1"/>
    <property type="molecule type" value="Genomic_DNA"/>
</dbReference>
<name>A0AAD5FT68_SILAS</name>
<protein>
    <submittedName>
        <fullName evidence="3">Gastrula zinc finger protein XlCGF28.1-like</fullName>
    </submittedName>
</protein>
<comment type="caution">
    <text evidence="3">The sequence shown here is derived from an EMBL/GenBank/DDBJ whole genome shotgun (WGS) entry which is preliminary data.</text>
</comment>
<evidence type="ECO:0000259" key="2">
    <source>
        <dbReference type="PROSITE" id="PS50878"/>
    </source>
</evidence>
<reference evidence="3" key="1">
    <citation type="submission" date="2018-07" db="EMBL/GenBank/DDBJ databases">
        <title>Comparative genomics of catfishes provides insights into carnivory and benthic adaptation.</title>
        <authorList>
            <person name="Zhang Y."/>
            <person name="Wang D."/>
            <person name="Peng Z."/>
            <person name="Zheng S."/>
            <person name="Shao F."/>
            <person name="Tao W."/>
        </authorList>
    </citation>
    <scope>NUCLEOTIDE SEQUENCE</scope>
    <source>
        <strain evidence="3">Chongqing</strain>
    </source>
</reference>
<dbReference type="SUPFAM" id="SSF56219">
    <property type="entry name" value="DNase I-like"/>
    <property type="match status" value="1"/>
</dbReference>
<feature type="compositionally biased region" description="Basic residues" evidence="1">
    <location>
        <begin position="116"/>
        <end position="133"/>
    </location>
</feature>
<dbReference type="SUPFAM" id="SSF56672">
    <property type="entry name" value="DNA/RNA polymerases"/>
    <property type="match status" value="1"/>
</dbReference>
<evidence type="ECO:0000313" key="4">
    <source>
        <dbReference type="Proteomes" id="UP001205998"/>
    </source>
</evidence>
<dbReference type="InterPro" id="IPR000477">
    <property type="entry name" value="RT_dom"/>
</dbReference>
<proteinExistence type="predicted"/>
<keyword evidence="4" id="KW-1185">Reference proteome</keyword>
<dbReference type="PANTHER" id="PTHR47510">
    <property type="entry name" value="REVERSE TRANSCRIPTASE DOMAIN-CONTAINING PROTEIN"/>
    <property type="match status" value="1"/>
</dbReference>
<gene>
    <name evidence="3" type="ORF">C0J50_8353</name>
</gene>
<feature type="domain" description="Reverse transcriptase" evidence="2">
    <location>
        <begin position="603"/>
        <end position="845"/>
    </location>
</feature>
<dbReference type="PROSITE" id="PS50878">
    <property type="entry name" value="RT_POL"/>
    <property type="match status" value="1"/>
</dbReference>
<feature type="region of interest" description="Disordered" evidence="1">
    <location>
        <begin position="104"/>
        <end position="133"/>
    </location>
</feature>
<sequence>MKEKSNEDARREVIGLISEIAPHLIQKLDDIVDTVYRIGKKEPGRPRQKREWMRKEEKVGRVFIKEGVSLAQGHREALLYIGNTYRYGLATDFELPREIARTPRTADPARPTVRPQRWRRDRKQRRGKRGGIRAKLRLNPHQPAIPNVFLANVRSLANKMDKLLLRISSHKRIKECNVMIFTETWLNNNIPSSAIELGGRSVYRADRTAEDSSKRRGGGLCIYVNNSWCTDSTVTESHCSVHLEYLMIKCRPFYLPREFSAIVVTAVYIPPDANAKLAMEELHAAISKQQCAHPEGAIIVAGDFNHSNLKSVLPKFHRNVSCSTRGDKTLDQVYTNIPGAYTAIPLPHLGQSDHLSLFMLPKYTPLIKRVKPAVRTVKVWPEGAISSLQQQFQDTDWNMFASQATLDFHTDMDIYTSSVLDHINTCIDNVTTVKHVKCFPNQKPWMNSEVRLLLKARDAAFKSDSAEDYNRARSNLKRGIRKAKLTFKRHIEEHFHNSDPRRMWKGIQSITDYKPTAQPTSSAFQPNELNHFFARFDQSTGHFTPTMDSATAYSPLSISTTDVYSVFSRVDARKAAGPDGIPGRVLRACAGQLAQVFTDIFNLSLAQATVPTCLKTTTIVPVPKHSAAKCLNDFRPVALTPIAMKCFEKLVLNHLTAGLPPTLDPYQFAYRPNRSTEDAVSTALHSALTHLDKSNTYIRMLFIDFSSAFNTVLPTVLITKLSELGICTSTCRWILNFLTNRPQSVRLGNQVSSTLILNTGIPQGCVLSPLLYSLFTHNCAPLYNSNIFIKYADDTTVVGQIDNNDESAYREEIRNLAAWILTSFYRCVIESILTNSITVWYGGSTVCERKALQRVVKTAQRITGTQLPSIEHLHHSKCLRRAHSIIKDSSHPSHKLFNLLPSRRRYRNLRTRTSRFRDSFFPSTITLLNSTLHR</sequence>